<dbReference type="RefSeq" id="WP_386433923.1">
    <property type="nucleotide sequence ID" value="NZ_JBHSBB010000019.1"/>
</dbReference>
<keyword evidence="2" id="KW-1185">Reference proteome</keyword>
<protein>
    <submittedName>
        <fullName evidence="1">Uncharacterized protein</fullName>
    </submittedName>
</protein>
<evidence type="ECO:0000313" key="1">
    <source>
        <dbReference type="EMBL" id="MFC4034899.1"/>
    </source>
</evidence>
<proteinExistence type="predicted"/>
<comment type="caution">
    <text evidence="1">The sequence shown here is derived from an EMBL/GenBank/DDBJ whole genome shotgun (WGS) entry which is preliminary data.</text>
</comment>
<sequence>MTRWLGERGFPAVRPLPMAQPVQVEERAASFWPRPWGWAAVG</sequence>
<gene>
    <name evidence="1" type="ORF">ACFO3J_26025</name>
</gene>
<organism evidence="1 2">
    <name type="scientific">Streptomyces polygonati</name>
    <dbReference type="NCBI Taxonomy" id="1617087"/>
    <lineage>
        <taxon>Bacteria</taxon>
        <taxon>Bacillati</taxon>
        <taxon>Actinomycetota</taxon>
        <taxon>Actinomycetes</taxon>
        <taxon>Kitasatosporales</taxon>
        <taxon>Streptomycetaceae</taxon>
        <taxon>Streptomyces</taxon>
    </lineage>
</organism>
<accession>A0ABV8HVH7</accession>
<dbReference type="Proteomes" id="UP001595765">
    <property type="component" value="Unassembled WGS sequence"/>
</dbReference>
<name>A0ABV8HVH7_9ACTN</name>
<evidence type="ECO:0000313" key="2">
    <source>
        <dbReference type="Proteomes" id="UP001595765"/>
    </source>
</evidence>
<dbReference type="EMBL" id="JBHSBB010000019">
    <property type="protein sequence ID" value="MFC4034899.1"/>
    <property type="molecule type" value="Genomic_DNA"/>
</dbReference>
<reference evidence="2" key="1">
    <citation type="journal article" date="2019" name="Int. J. Syst. Evol. Microbiol.">
        <title>The Global Catalogue of Microorganisms (GCM) 10K type strain sequencing project: providing services to taxonomists for standard genome sequencing and annotation.</title>
        <authorList>
            <consortium name="The Broad Institute Genomics Platform"/>
            <consortium name="The Broad Institute Genome Sequencing Center for Infectious Disease"/>
            <person name="Wu L."/>
            <person name="Ma J."/>
        </authorList>
    </citation>
    <scope>NUCLEOTIDE SEQUENCE [LARGE SCALE GENOMIC DNA]</scope>
    <source>
        <strain evidence="2">CGMCC 4.7237</strain>
    </source>
</reference>